<accession>A0A164B413</accession>
<evidence type="ECO:0000256" key="1">
    <source>
        <dbReference type="SAM" id="Coils"/>
    </source>
</evidence>
<sequence>MAKGGVRAKLDKKIIERRLKQSDTLKKRLEAQAKRMARKANATLRQKQSYPDYGWAVSDVDGEPRAVVFTRSNHARYSNAKHQTLAKLR</sequence>
<keyword evidence="1" id="KW-0175">Coiled coil</keyword>
<proteinExistence type="predicted"/>
<comment type="caution">
    <text evidence="2">The sequence shown here is derived from an EMBL/GenBank/DDBJ whole genome shotgun (WGS) entry which is preliminary data.</text>
</comment>
<evidence type="ECO:0000313" key="3">
    <source>
        <dbReference type="Proteomes" id="UP000077342"/>
    </source>
</evidence>
<protein>
    <submittedName>
        <fullName evidence="2">Uncharacterized protein</fullName>
    </submittedName>
</protein>
<name>A0A164B413_9MYCO</name>
<dbReference type="Proteomes" id="UP000077342">
    <property type="component" value="Unassembled WGS sequence"/>
</dbReference>
<feature type="coiled-coil region" evidence="1">
    <location>
        <begin position="12"/>
        <end position="46"/>
    </location>
</feature>
<dbReference type="EMBL" id="LWCI01000100">
    <property type="protein sequence ID" value="KZS63096.1"/>
    <property type="molecule type" value="Genomic_DNA"/>
</dbReference>
<dbReference type="RefSeq" id="WP_075510328.1">
    <property type="nucleotide sequence ID" value="NZ_LWCI01000100.1"/>
</dbReference>
<keyword evidence="3" id="KW-1185">Reference proteome</keyword>
<dbReference type="AlphaFoldDB" id="A0A164B413"/>
<gene>
    <name evidence="2" type="ORF">A4G28_04485</name>
</gene>
<reference evidence="3" key="1">
    <citation type="submission" date="2016-04" db="EMBL/GenBank/DDBJ databases">
        <authorList>
            <person name="Strapagiel D."/>
            <person name="Borowka P."/>
            <person name="Marciniak B."/>
            <person name="Bakula Z."/>
            <person name="Van Ingen J."/>
            <person name="Safianowska A."/>
            <person name="Dziadek J."/>
            <person name="Jagielski T."/>
        </authorList>
    </citation>
    <scope>NUCLEOTIDE SEQUENCE [LARGE SCALE GENOMIC DNA]</scope>
    <source>
        <strain evidence="3">1010001458</strain>
    </source>
</reference>
<organism evidence="2 3">
    <name type="scientific">Mycobacterium ostraviense</name>
    <dbReference type="NCBI Taxonomy" id="2738409"/>
    <lineage>
        <taxon>Bacteria</taxon>
        <taxon>Bacillati</taxon>
        <taxon>Actinomycetota</taxon>
        <taxon>Actinomycetes</taxon>
        <taxon>Mycobacteriales</taxon>
        <taxon>Mycobacteriaceae</taxon>
        <taxon>Mycobacterium</taxon>
    </lineage>
</organism>
<evidence type="ECO:0000313" key="2">
    <source>
        <dbReference type="EMBL" id="KZS63096.1"/>
    </source>
</evidence>